<dbReference type="EMBL" id="BMWG01000002">
    <property type="protein sequence ID" value="GGZ21756.1"/>
    <property type="molecule type" value="Genomic_DNA"/>
</dbReference>
<reference evidence="6" key="1">
    <citation type="journal article" date="2014" name="Int. J. Syst. Evol. Microbiol.">
        <title>Complete genome sequence of Corynebacterium casei LMG S-19264T (=DSM 44701T), isolated from a smear-ripened cheese.</title>
        <authorList>
            <consortium name="US DOE Joint Genome Institute (JGI-PGF)"/>
            <person name="Walter F."/>
            <person name="Albersmeier A."/>
            <person name="Kalinowski J."/>
            <person name="Ruckert C."/>
        </authorList>
    </citation>
    <scope>NUCLEOTIDE SEQUENCE</scope>
    <source>
        <strain evidence="6">JCM 4988</strain>
    </source>
</reference>
<dbReference type="Gene3D" id="3.40.640.10">
    <property type="entry name" value="Type I PLP-dependent aspartate aminotransferase-like (Major domain)"/>
    <property type="match status" value="1"/>
</dbReference>
<protein>
    <submittedName>
        <fullName evidence="6">Aspartate aminotransferase family protein</fullName>
    </submittedName>
</protein>
<evidence type="ECO:0000256" key="5">
    <source>
        <dbReference type="RuleBase" id="RU003560"/>
    </source>
</evidence>
<dbReference type="InterPro" id="IPR005814">
    <property type="entry name" value="Aminotrans_3"/>
</dbReference>
<dbReference type="GO" id="GO:0008483">
    <property type="term" value="F:transaminase activity"/>
    <property type="evidence" value="ECO:0007669"/>
    <property type="project" value="UniProtKB-KW"/>
</dbReference>
<dbReference type="AlphaFoldDB" id="A0A918PV05"/>
<gene>
    <name evidence="6" type="ORF">GCM10010387_13610</name>
</gene>
<dbReference type="SUPFAM" id="SSF53383">
    <property type="entry name" value="PLP-dependent transferases"/>
    <property type="match status" value="1"/>
</dbReference>
<evidence type="ECO:0000313" key="6">
    <source>
        <dbReference type="EMBL" id="GGZ21756.1"/>
    </source>
</evidence>
<dbReference type="CDD" id="cd00610">
    <property type="entry name" value="OAT_like"/>
    <property type="match status" value="1"/>
</dbReference>
<dbReference type="FunFam" id="3.40.640.10:FF:000014">
    <property type="entry name" value="Adenosylmethionine-8-amino-7-oxononanoate aminotransferase, probable"/>
    <property type="match status" value="1"/>
</dbReference>
<dbReference type="NCBIfam" id="NF005102">
    <property type="entry name" value="PRK06541.1"/>
    <property type="match status" value="1"/>
</dbReference>
<sequence length="460" mass="50756">MSTSDSTSDIQRQTRDHLWLHFTNHAKLSAGGEVPVFTRAEGSYLWDDKGRRHFDGLSGLFAVNAGHGRPELAEAAAKQIRELDYFPIWSSVHPRAAELAEALAERAPGDLNRVFLTNSGGESVETAWKLIKQYFKAIGQPSRHKVISRTISYHGTSHGALSITGLPGLRAPFEPLVPSGHKVPHTDIYRAPEHLRDDEVAFGRWAADRIAEAIEFEGPETVAAIFLEPVQNSGAAIPPPRGYFERVREIADKYGVILVSDEVITAFGRIGEFFAINRYGITPDIITGAKGLTGGVIPAGAAIVSDRLFEPFTKKENTFMHGLTFGGHPVAAAVALENIAIFEREKLNENVRANEDLFGSTLDKLRDLPIVGDVRGAGYFWGVVLVKDKETREPFTAQERRRLLDELLGPALREAGLHVRLDERGDPAILLAPPATVGREEFEFIEQTLRGVLSEAWERF</sequence>
<dbReference type="InterPro" id="IPR049704">
    <property type="entry name" value="Aminotrans_3_PPA_site"/>
</dbReference>
<dbReference type="InterPro" id="IPR015421">
    <property type="entry name" value="PyrdxlP-dep_Trfase_major"/>
</dbReference>
<keyword evidence="3" id="KW-0808">Transferase</keyword>
<keyword evidence="7" id="KW-1185">Reference proteome</keyword>
<dbReference type="Proteomes" id="UP000630936">
    <property type="component" value="Unassembled WGS sequence"/>
</dbReference>
<name>A0A918PV05_9ACTN</name>
<comment type="similarity">
    <text evidence="1 5">Belongs to the class-III pyridoxal-phosphate-dependent aminotransferase family.</text>
</comment>
<evidence type="ECO:0000256" key="2">
    <source>
        <dbReference type="ARBA" id="ARBA00022576"/>
    </source>
</evidence>
<organism evidence="6 7">
    <name type="scientific">Streptomyces inusitatus</name>
    <dbReference type="NCBI Taxonomy" id="68221"/>
    <lineage>
        <taxon>Bacteria</taxon>
        <taxon>Bacillati</taxon>
        <taxon>Actinomycetota</taxon>
        <taxon>Actinomycetes</taxon>
        <taxon>Kitasatosporales</taxon>
        <taxon>Streptomycetaceae</taxon>
        <taxon>Streptomyces</taxon>
    </lineage>
</organism>
<comment type="caution">
    <text evidence="6">The sequence shown here is derived from an EMBL/GenBank/DDBJ whole genome shotgun (WGS) entry which is preliminary data.</text>
</comment>
<dbReference type="GO" id="GO:0030170">
    <property type="term" value="F:pyridoxal phosphate binding"/>
    <property type="evidence" value="ECO:0007669"/>
    <property type="project" value="InterPro"/>
</dbReference>
<dbReference type="Gene3D" id="3.90.1150.10">
    <property type="entry name" value="Aspartate Aminotransferase, domain 1"/>
    <property type="match status" value="1"/>
</dbReference>
<dbReference type="Pfam" id="PF00202">
    <property type="entry name" value="Aminotran_3"/>
    <property type="match status" value="1"/>
</dbReference>
<evidence type="ECO:0000256" key="3">
    <source>
        <dbReference type="ARBA" id="ARBA00022679"/>
    </source>
</evidence>
<dbReference type="InterPro" id="IPR015424">
    <property type="entry name" value="PyrdxlP-dep_Trfase"/>
</dbReference>
<evidence type="ECO:0000313" key="7">
    <source>
        <dbReference type="Proteomes" id="UP000630936"/>
    </source>
</evidence>
<keyword evidence="4 5" id="KW-0663">Pyridoxal phosphate</keyword>
<dbReference type="PANTHER" id="PTHR43094">
    <property type="entry name" value="AMINOTRANSFERASE"/>
    <property type="match status" value="1"/>
</dbReference>
<evidence type="ECO:0000256" key="1">
    <source>
        <dbReference type="ARBA" id="ARBA00008954"/>
    </source>
</evidence>
<dbReference type="InterPro" id="IPR015422">
    <property type="entry name" value="PyrdxlP-dep_Trfase_small"/>
</dbReference>
<evidence type="ECO:0000256" key="4">
    <source>
        <dbReference type="ARBA" id="ARBA00022898"/>
    </source>
</evidence>
<accession>A0A918PV05</accession>
<reference evidence="6" key="2">
    <citation type="submission" date="2020-09" db="EMBL/GenBank/DDBJ databases">
        <authorList>
            <person name="Sun Q."/>
            <person name="Ohkuma M."/>
        </authorList>
    </citation>
    <scope>NUCLEOTIDE SEQUENCE</scope>
    <source>
        <strain evidence="6">JCM 4988</strain>
    </source>
</reference>
<proteinExistence type="inferred from homology"/>
<dbReference type="RefSeq" id="WP_190121934.1">
    <property type="nucleotide sequence ID" value="NZ_BMWG01000002.1"/>
</dbReference>
<dbReference type="PROSITE" id="PS00600">
    <property type="entry name" value="AA_TRANSFER_CLASS_3"/>
    <property type="match status" value="1"/>
</dbReference>
<keyword evidence="2 6" id="KW-0032">Aminotransferase</keyword>
<dbReference type="PANTHER" id="PTHR43094:SF1">
    <property type="entry name" value="AMINOTRANSFERASE CLASS-III"/>
    <property type="match status" value="1"/>
</dbReference>